<evidence type="ECO:0000313" key="2">
    <source>
        <dbReference type="Proteomes" id="UP000184300"/>
    </source>
</evidence>
<evidence type="ECO:0008006" key="3">
    <source>
        <dbReference type="Google" id="ProtNLM"/>
    </source>
</evidence>
<name>A0A1L9V5K0_ASPGL</name>
<dbReference type="InterPro" id="IPR036291">
    <property type="entry name" value="NAD(P)-bd_dom_sf"/>
</dbReference>
<dbReference type="VEuPathDB" id="FungiDB:ASPGLDRAFT_40072"/>
<dbReference type="SUPFAM" id="SSF51735">
    <property type="entry name" value="NAD(P)-binding Rossmann-fold domains"/>
    <property type="match status" value="1"/>
</dbReference>
<dbReference type="RefSeq" id="XP_022395901.1">
    <property type="nucleotide sequence ID" value="XM_022545170.1"/>
</dbReference>
<gene>
    <name evidence="1" type="ORF">ASPGLDRAFT_40072</name>
</gene>
<protein>
    <recommendedName>
        <fullName evidence="3">Ketoreductase (KR) domain-containing protein</fullName>
    </recommendedName>
</protein>
<proteinExistence type="predicted"/>
<accession>A0A1L9V5K0</accession>
<dbReference type="Proteomes" id="UP000184300">
    <property type="component" value="Unassembled WGS sequence"/>
</dbReference>
<keyword evidence="2" id="KW-1185">Reference proteome</keyword>
<sequence length="76" mass="8021">MTSMKNKVFVIFGGASGMGLLNHLHTSFPADQSSHCFVQTGSVTDESAVEAFLTKTKSHFGKLNGVANYAGVPAMN</sequence>
<evidence type="ECO:0000313" key="1">
    <source>
        <dbReference type="EMBL" id="OJJ79203.1"/>
    </source>
</evidence>
<dbReference type="Gene3D" id="3.40.50.720">
    <property type="entry name" value="NAD(P)-binding Rossmann-like Domain"/>
    <property type="match status" value="1"/>
</dbReference>
<dbReference type="OrthoDB" id="1669814at2759"/>
<organism evidence="1 2">
    <name type="scientific">Aspergillus glaucus CBS 516.65</name>
    <dbReference type="NCBI Taxonomy" id="1160497"/>
    <lineage>
        <taxon>Eukaryota</taxon>
        <taxon>Fungi</taxon>
        <taxon>Dikarya</taxon>
        <taxon>Ascomycota</taxon>
        <taxon>Pezizomycotina</taxon>
        <taxon>Eurotiomycetes</taxon>
        <taxon>Eurotiomycetidae</taxon>
        <taxon>Eurotiales</taxon>
        <taxon>Aspergillaceae</taxon>
        <taxon>Aspergillus</taxon>
        <taxon>Aspergillus subgen. Aspergillus</taxon>
    </lineage>
</organism>
<reference evidence="2" key="1">
    <citation type="journal article" date="2017" name="Genome Biol.">
        <title>Comparative genomics reveals high biological diversity and specific adaptations in the industrially and medically important fungal genus Aspergillus.</title>
        <authorList>
            <person name="de Vries R.P."/>
            <person name="Riley R."/>
            <person name="Wiebenga A."/>
            <person name="Aguilar-Osorio G."/>
            <person name="Amillis S."/>
            <person name="Uchima C.A."/>
            <person name="Anderluh G."/>
            <person name="Asadollahi M."/>
            <person name="Askin M."/>
            <person name="Barry K."/>
            <person name="Battaglia E."/>
            <person name="Bayram O."/>
            <person name="Benocci T."/>
            <person name="Braus-Stromeyer S.A."/>
            <person name="Caldana C."/>
            <person name="Canovas D."/>
            <person name="Cerqueira G.C."/>
            <person name="Chen F."/>
            <person name="Chen W."/>
            <person name="Choi C."/>
            <person name="Clum A."/>
            <person name="Dos Santos R.A."/>
            <person name="Damasio A.R."/>
            <person name="Diallinas G."/>
            <person name="Emri T."/>
            <person name="Fekete E."/>
            <person name="Flipphi M."/>
            <person name="Freyberg S."/>
            <person name="Gallo A."/>
            <person name="Gournas C."/>
            <person name="Habgood R."/>
            <person name="Hainaut M."/>
            <person name="Harispe M.L."/>
            <person name="Henrissat B."/>
            <person name="Hilden K.S."/>
            <person name="Hope R."/>
            <person name="Hossain A."/>
            <person name="Karabika E."/>
            <person name="Karaffa L."/>
            <person name="Karanyi Z."/>
            <person name="Krasevec N."/>
            <person name="Kuo A."/>
            <person name="Kusch H."/>
            <person name="LaButti K."/>
            <person name="Lagendijk E.L."/>
            <person name="Lapidus A."/>
            <person name="Levasseur A."/>
            <person name="Lindquist E."/>
            <person name="Lipzen A."/>
            <person name="Logrieco A.F."/>
            <person name="MacCabe A."/>
            <person name="Maekelae M.R."/>
            <person name="Malavazi I."/>
            <person name="Melin P."/>
            <person name="Meyer V."/>
            <person name="Mielnichuk N."/>
            <person name="Miskei M."/>
            <person name="Molnar A.P."/>
            <person name="Mule G."/>
            <person name="Ngan C.Y."/>
            <person name="Orejas M."/>
            <person name="Orosz E."/>
            <person name="Ouedraogo J.P."/>
            <person name="Overkamp K.M."/>
            <person name="Park H.-S."/>
            <person name="Perrone G."/>
            <person name="Piumi F."/>
            <person name="Punt P.J."/>
            <person name="Ram A.F."/>
            <person name="Ramon A."/>
            <person name="Rauscher S."/>
            <person name="Record E."/>
            <person name="Riano-Pachon D.M."/>
            <person name="Robert V."/>
            <person name="Roehrig J."/>
            <person name="Ruller R."/>
            <person name="Salamov A."/>
            <person name="Salih N.S."/>
            <person name="Samson R.A."/>
            <person name="Sandor E."/>
            <person name="Sanguinetti M."/>
            <person name="Schuetze T."/>
            <person name="Sepcic K."/>
            <person name="Shelest E."/>
            <person name="Sherlock G."/>
            <person name="Sophianopoulou V."/>
            <person name="Squina F.M."/>
            <person name="Sun H."/>
            <person name="Susca A."/>
            <person name="Todd R.B."/>
            <person name="Tsang A."/>
            <person name="Unkles S.E."/>
            <person name="van de Wiele N."/>
            <person name="van Rossen-Uffink D."/>
            <person name="Oliveira J.V."/>
            <person name="Vesth T.C."/>
            <person name="Visser J."/>
            <person name="Yu J.-H."/>
            <person name="Zhou M."/>
            <person name="Andersen M.R."/>
            <person name="Archer D.B."/>
            <person name="Baker S.E."/>
            <person name="Benoit I."/>
            <person name="Brakhage A.A."/>
            <person name="Braus G.H."/>
            <person name="Fischer R."/>
            <person name="Frisvad J.C."/>
            <person name="Goldman G.H."/>
            <person name="Houbraken J."/>
            <person name="Oakley B."/>
            <person name="Pocsi I."/>
            <person name="Scazzocchio C."/>
            <person name="Seiboth B."/>
            <person name="vanKuyk P.A."/>
            <person name="Wortman J."/>
            <person name="Dyer P.S."/>
            <person name="Grigoriev I.V."/>
        </authorList>
    </citation>
    <scope>NUCLEOTIDE SEQUENCE [LARGE SCALE GENOMIC DNA]</scope>
    <source>
        <strain evidence="2">CBS 516.65</strain>
    </source>
</reference>
<dbReference type="EMBL" id="KV878920">
    <property type="protein sequence ID" value="OJJ79203.1"/>
    <property type="molecule type" value="Genomic_DNA"/>
</dbReference>
<dbReference type="AlphaFoldDB" id="A0A1L9V5K0"/>
<dbReference type="GeneID" id="34461431"/>